<organism evidence="11 12">
    <name type="scientific">Antarctobacter heliothermus</name>
    <dbReference type="NCBI Taxonomy" id="74033"/>
    <lineage>
        <taxon>Bacteria</taxon>
        <taxon>Pseudomonadati</taxon>
        <taxon>Pseudomonadota</taxon>
        <taxon>Alphaproteobacteria</taxon>
        <taxon>Rhodobacterales</taxon>
        <taxon>Roseobacteraceae</taxon>
        <taxon>Antarctobacter</taxon>
    </lineage>
</organism>
<comment type="subunit">
    <text evidence="9">The complex comprises the extracytoplasmic solute receptor protein and the two transmembrane proteins.</text>
</comment>
<keyword evidence="5 9" id="KW-0812">Transmembrane</keyword>
<proteinExistence type="inferred from homology"/>
<keyword evidence="2 9" id="KW-0813">Transport</keyword>
<accession>A0A222E2N0</accession>
<evidence type="ECO:0000256" key="5">
    <source>
        <dbReference type="ARBA" id="ARBA00022692"/>
    </source>
</evidence>
<dbReference type="AlphaFoldDB" id="A0A222E2N0"/>
<feature type="domain" description="Tripartite ATP-independent periplasmic transporters DctQ component" evidence="10">
    <location>
        <begin position="26"/>
        <end position="153"/>
    </location>
</feature>
<dbReference type="GO" id="GO:0005886">
    <property type="term" value="C:plasma membrane"/>
    <property type="evidence" value="ECO:0007669"/>
    <property type="project" value="UniProtKB-SubCell"/>
</dbReference>
<evidence type="ECO:0000256" key="9">
    <source>
        <dbReference type="RuleBase" id="RU369079"/>
    </source>
</evidence>
<dbReference type="GO" id="GO:0022857">
    <property type="term" value="F:transmembrane transporter activity"/>
    <property type="evidence" value="ECO:0007669"/>
    <property type="project" value="UniProtKB-UniRule"/>
</dbReference>
<feature type="transmembrane region" description="Helical" evidence="9">
    <location>
        <begin position="50"/>
        <end position="68"/>
    </location>
</feature>
<name>A0A222E2N0_9RHOB</name>
<sequence>MRILRWIERVLDTLLQTAILGLVTGLIVTVSWQVFSRYILNKPSTSTDELARFMLVWLVLLGAAYCVGKKSHLAIDLLSMGSSIKIRQWFNLYVDLMILGFTLFVMVYGGFRLLASIASSNGISPAMQMPLEYLFMILPVSGLLMAAYSTLSIMTFLITRFEKPGLASQGPGTLRD</sequence>
<keyword evidence="4 9" id="KW-0997">Cell inner membrane</keyword>
<dbReference type="EMBL" id="CP022540">
    <property type="protein sequence ID" value="ASP20430.1"/>
    <property type="molecule type" value="Genomic_DNA"/>
</dbReference>
<dbReference type="PANTHER" id="PTHR35011">
    <property type="entry name" value="2,3-DIKETO-L-GULONATE TRAP TRANSPORTER SMALL PERMEASE PROTEIN YIAM"/>
    <property type="match status" value="1"/>
</dbReference>
<evidence type="ECO:0000256" key="6">
    <source>
        <dbReference type="ARBA" id="ARBA00022989"/>
    </source>
</evidence>
<gene>
    <name evidence="11" type="primary">siaT</name>
    <name evidence="11" type="ORF">ANTHELSMS3_01741</name>
</gene>
<evidence type="ECO:0000259" key="10">
    <source>
        <dbReference type="Pfam" id="PF04290"/>
    </source>
</evidence>
<feature type="transmembrane region" description="Helical" evidence="9">
    <location>
        <begin position="12"/>
        <end position="35"/>
    </location>
</feature>
<evidence type="ECO:0000256" key="3">
    <source>
        <dbReference type="ARBA" id="ARBA00022475"/>
    </source>
</evidence>
<protein>
    <recommendedName>
        <fullName evidence="9">TRAP transporter small permease protein</fullName>
    </recommendedName>
</protein>
<comment type="function">
    <text evidence="9">Part of the tripartite ATP-independent periplasmic (TRAP) transport system.</text>
</comment>
<keyword evidence="7 9" id="KW-0472">Membrane</keyword>
<feature type="transmembrane region" description="Helical" evidence="9">
    <location>
        <begin position="133"/>
        <end position="158"/>
    </location>
</feature>
<dbReference type="KEGG" id="aht:ANTHELSMS3_01741"/>
<dbReference type="Pfam" id="PF04290">
    <property type="entry name" value="DctQ"/>
    <property type="match status" value="1"/>
</dbReference>
<keyword evidence="3" id="KW-1003">Cell membrane</keyword>
<keyword evidence="6 9" id="KW-1133">Transmembrane helix</keyword>
<reference evidence="11 12" key="1">
    <citation type="submission" date="2017-07" db="EMBL/GenBank/DDBJ databases">
        <title>Genome Sequence of Antarctobacter heliothermus Strain SMS3 Isolated from a culture of the Diatom Skeletonema marinoi.</title>
        <authorList>
            <person name="Topel M."/>
            <person name="Pinder M.I.M."/>
            <person name="Johansson O.N."/>
            <person name="Kourtchenko O."/>
            <person name="Godhe A."/>
            <person name="Clarke A.K."/>
        </authorList>
    </citation>
    <scope>NUCLEOTIDE SEQUENCE [LARGE SCALE GENOMIC DNA]</scope>
    <source>
        <strain evidence="11 12">SMS3</strain>
    </source>
</reference>
<comment type="subcellular location">
    <subcellularLocation>
        <location evidence="1 9">Cell inner membrane</location>
        <topology evidence="1 9">Multi-pass membrane protein</topology>
    </subcellularLocation>
</comment>
<evidence type="ECO:0000256" key="1">
    <source>
        <dbReference type="ARBA" id="ARBA00004429"/>
    </source>
</evidence>
<dbReference type="InterPro" id="IPR007387">
    <property type="entry name" value="TRAP_DctQ"/>
</dbReference>
<dbReference type="PANTHER" id="PTHR35011:SF2">
    <property type="entry name" value="2,3-DIKETO-L-GULONATE TRAP TRANSPORTER SMALL PERMEASE PROTEIN YIAM"/>
    <property type="match status" value="1"/>
</dbReference>
<evidence type="ECO:0000313" key="11">
    <source>
        <dbReference type="EMBL" id="ASP20430.1"/>
    </source>
</evidence>
<evidence type="ECO:0000256" key="8">
    <source>
        <dbReference type="ARBA" id="ARBA00038436"/>
    </source>
</evidence>
<dbReference type="GO" id="GO:0015740">
    <property type="term" value="P:C4-dicarboxylate transport"/>
    <property type="evidence" value="ECO:0007669"/>
    <property type="project" value="TreeGrafter"/>
</dbReference>
<dbReference type="Proteomes" id="UP000203589">
    <property type="component" value="Chromosome"/>
</dbReference>
<evidence type="ECO:0000256" key="7">
    <source>
        <dbReference type="ARBA" id="ARBA00023136"/>
    </source>
</evidence>
<keyword evidence="12" id="KW-1185">Reference proteome</keyword>
<evidence type="ECO:0000256" key="2">
    <source>
        <dbReference type="ARBA" id="ARBA00022448"/>
    </source>
</evidence>
<feature type="transmembrane region" description="Helical" evidence="9">
    <location>
        <begin position="89"/>
        <end position="113"/>
    </location>
</feature>
<evidence type="ECO:0000313" key="12">
    <source>
        <dbReference type="Proteomes" id="UP000203589"/>
    </source>
</evidence>
<dbReference type="InterPro" id="IPR055348">
    <property type="entry name" value="DctQ"/>
</dbReference>
<evidence type="ECO:0000256" key="4">
    <source>
        <dbReference type="ARBA" id="ARBA00022519"/>
    </source>
</evidence>
<comment type="similarity">
    <text evidence="8 9">Belongs to the TRAP transporter small permease family.</text>
</comment>